<name>A0A1F6BKL9_9BACT</name>
<feature type="transmembrane region" description="Helical" evidence="2">
    <location>
        <begin position="85"/>
        <end position="103"/>
    </location>
</feature>
<dbReference type="Proteomes" id="UP000176273">
    <property type="component" value="Unassembled WGS sequence"/>
</dbReference>
<comment type="caution">
    <text evidence="3">The sequence shown here is derived from an EMBL/GenBank/DDBJ whole genome shotgun (WGS) entry which is preliminary data.</text>
</comment>
<dbReference type="EMBL" id="MFKH01000010">
    <property type="protein sequence ID" value="OGG37450.1"/>
    <property type="molecule type" value="Genomic_DNA"/>
</dbReference>
<evidence type="ECO:0000313" key="3">
    <source>
        <dbReference type="EMBL" id="OGG37450.1"/>
    </source>
</evidence>
<evidence type="ECO:0000256" key="2">
    <source>
        <dbReference type="SAM" id="Phobius"/>
    </source>
</evidence>
<gene>
    <name evidence="3" type="ORF">A2110_02515</name>
</gene>
<keyword evidence="2" id="KW-0472">Membrane</keyword>
<feature type="non-terminal residue" evidence="3">
    <location>
        <position position="104"/>
    </location>
</feature>
<evidence type="ECO:0000256" key="1">
    <source>
        <dbReference type="SAM" id="MobiDB-lite"/>
    </source>
</evidence>
<protein>
    <submittedName>
        <fullName evidence="3">Uncharacterized protein</fullName>
    </submittedName>
</protein>
<dbReference type="STRING" id="1798468.A2110_02515"/>
<evidence type="ECO:0000313" key="4">
    <source>
        <dbReference type="Proteomes" id="UP000176273"/>
    </source>
</evidence>
<keyword evidence="2" id="KW-0812">Transmembrane</keyword>
<feature type="compositionally biased region" description="Polar residues" evidence="1">
    <location>
        <begin position="1"/>
        <end position="10"/>
    </location>
</feature>
<proteinExistence type="predicted"/>
<organism evidence="3 4">
    <name type="scientific">Candidatus Jorgensenbacteria bacterium GWA1_54_12</name>
    <dbReference type="NCBI Taxonomy" id="1798468"/>
    <lineage>
        <taxon>Bacteria</taxon>
        <taxon>Candidatus Joergenseniibacteriota</taxon>
    </lineage>
</organism>
<sequence length="104" mass="11153">MESDQKSITQEGGGEPKPYIPPMGMDQFPKVPSMDPSTVPPIPKPEPSRDSWQTTPQTPSAPLPVTPPRDMMAGMGREKPPKKSMFPIVLAALAVIGVGVALYL</sequence>
<reference evidence="3 4" key="1">
    <citation type="journal article" date="2016" name="Nat. Commun.">
        <title>Thousands of microbial genomes shed light on interconnected biogeochemical processes in an aquifer system.</title>
        <authorList>
            <person name="Anantharaman K."/>
            <person name="Brown C.T."/>
            <person name="Hug L.A."/>
            <person name="Sharon I."/>
            <person name="Castelle C.J."/>
            <person name="Probst A.J."/>
            <person name="Thomas B.C."/>
            <person name="Singh A."/>
            <person name="Wilkins M.J."/>
            <person name="Karaoz U."/>
            <person name="Brodie E.L."/>
            <person name="Williams K.H."/>
            <person name="Hubbard S.S."/>
            <person name="Banfield J.F."/>
        </authorList>
    </citation>
    <scope>NUCLEOTIDE SEQUENCE [LARGE SCALE GENOMIC DNA]</scope>
</reference>
<accession>A0A1F6BKL9</accession>
<keyword evidence="2" id="KW-1133">Transmembrane helix</keyword>
<feature type="region of interest" description="Disordered" evidence="1">
    <location>
        <begin position="1"/>
        <end position="79"/>
    </location>
</feature>
<dbReference type="AlphaFoldDB" id="A0A1F6BKL9"/>